<dbReference type="InterPro" id="IPR017972">
    <property type="entry name" value="Cyt_P450_CS"/>
</dbReference>
<accession>A0A0B7KN68</accession>
<dbReference type="InterPro" id="IPR036396">
    <property type="entry name" value="Cyt_P450_sf"/>
</dbReference>
<dbReference type="GO" id="GO:0005506">
    <property type="term" value="F:iron ion binding"/>
    <property type="evidence" value="ECO:0007669"/>
    <property type="project" value="InterPro"/>
</dbReference>
<dbReference type="GO" id="GO:0004497">
    <property type="term" value="F:monooxygenase activity"/>
    <property type="evidence" value="ECO:0007669"/>
    <property type="project" value="UniProtKB-KW"/>
</dbReference>
<evidence type="ECO:0000256" key="1">
    <source>
        <dbReference type="ARBA" id="ARBA00001971"/>
    </source>
</evidence>
<keyword evidence="3 6" id="KW-0349">Heme</keyword>
<dbReference type="PROSITE" id="PS00086">
    <property type="entry name" value="CYTOCHROME_P450"/>
    <property type="match status" value="1"/>
</dbReference>
<evidence type="ECO:0008006" key="10">
    <source>
        <dbReference type="Google" id="ProtNLM"/>
    </source>
</evidence>
<evidence type="ECO:0000256" key="6">
    <source>
        <dbReference type="PIRSR" id="PIRSR602401-1"/>
    </source>
</evidence>
<dbReference type="PANTHER" id="PTHR24305">
    <property type="entry name" value="CYTOCHROME P450"/>
    <property type="match status" value="1"/>
</dbReference>
<comment type="cofactor">
    <cofactor evidence="1 6">
        <name>heme</name>
        <dbReference type="ChEBI" id="CHEBI:30413"/>
    </cofactor>
</comment>
<evidence type="ECO:0000256" key="4">
    <source>
        <dbReference type="ARBA" id="ARBA00022723"/>
    </source>
</evidence>
<dbReference type="EMBL" id="CDPU01000076">
    <property type="protein sequence ID" value="CEO56857.1"/>
    <property type="molecule type" value="Genomic_DNA"/>
</dbReference>
<evidence type="ECO:0000256" key="5">
    <source>
        <dbReference type="ARBA" id="ARBA00023004"/>
    </source>
</evidence>
<evidence type="ECO:0000256" key="8">
    <source>
        <dbReference type="SAM" id="Phobius"/>
    </source>
</evidence>
<evidence type="ECO:0000256" key="3">
    <source>
        <dbReference type="ARBA" id="ARBA00022617"/>
    </source>
</evidence>
<evidence type="ECO:0000256" key="2">
    <source>
        <dbReference type="ARBA" id="ARBA00010617"/>
    </source>
</evidence>
<dbReference type="Gene3D" id="1.10.630.10">
    <property type="entry name" value="Cytochrome P450"/>
    <property type="match status" value="1"/>
</dbReference>
<organism evidence="9">
    <name type="scientific">Bionectria ochroleuca</name>
    <name type="common">Gliocladium roseum</name>
    <dbReference type="NCBI Taxonomy" id="29856"/>
    <lineage>
        <taxon>Eukaryota</taxon>
        <taxon>Fungi</taxon>
        <taxon>Dikarya</taxon>
        <taxon>Ascomycota</taxon>
        <taxon>Pezizomycotina</taxon>
        <taxon>Sordariomycetes</taxon>
        <taxon>Hypocreomycetidae</taxon>
        <taxon>Hypocreales</taxon>
        <taxon>Bionectriaceae</taxon>
        <taxon>Clonostachys</taxon>
    </lineage>
</organism>
<reference evidence="9" key="1">
    <citation type="submission" date="2015-01" db="EMBL/GenBank/DDBJ databases">
        <authorList>
            <person name="Durling Mikael"/>
        </authorList>
    </citation>
    <scope>NUCLEOTIDE SEQUENCE</scope>
</reference>
<dbReference type="CDD" id="cd11060">
    <property type="entry name" value="CYP57A1-like"/>
    <property type="match status" value="1"/>
</dbReference>
<keyword evidence="8" id="KW-0812">Transmembrane</keyword>
<dbReference type="GO" id="GO:0016705">
    <property type="term" value="F:oxidoreductase activity, acting on paired donors, with incorporation or reduction of molecular oxygen"/>
    <property type="evidence" value="ECO:0007669"/>
    <property type="project" value="InterPro"/>
</dbReference>
<dbReference type="Pfam" id="PF00067">
    <property type="entry name" value="p450"/>
    <property type="match status" value="1"/>
</dbReference>
<dbReference type="InterPro" id="IPR050121">
    <property type="entry name" value="Cytochrome_P450_monoxygenase"/>
</dbReference>
<evidence type="ECO:0000256" key="7">
    <source>
        <dbReference type="RuleBase" id="RU000461"/>
    </source>
</evidence>
<keyword evidence="8" id="KW-0472">Membrane</keyword>
<feature type="transmembrane region" description="Helical" evidence="8">
    <location>
        <begin position="12"/>
        <end position="30"/>
    </location>
</feature>
<dbReference type="InterPro" id="IPR002401">
    <property type="entry name" value="Cyt_P450_E_grp-I"/>
</dbReference>
<sequence>MKLSDSPVPEVLTTHLWVLVCLSAVLCLCIKNKFHHGLHKYPGPFLASFTDWWRFWDVYRRRPEVTHLRLHRKHGDVVRLGPNYLSFANPDALKAIYGLNKGFIKSDFYRVQQPIAQGHPQPSLFSTTDNTFHAQFRRCVNSAFSMTALVQYEPAVDNTTKLFLDQTEKLFAARDVPCNFTEWLQFYAFDVIGEITYGKRHGFVAQNEDVDGIVEYLGKLFLYVAPVGQIPFLDKLLLKNPIYLFLSNLKIIDSTFPVARFAVARMRERLDGTSSQLSSPKPVAGTQRMDLLSKFIAAKEARPEFMTDRLVQTMAVSMAFAGSETTAITLSAVFYYLLRNPPALQRLKDELDEFTRRGVFMDTTTGLVMWTEAQQLTYLDACIKEAFRMHPAPGLPMERIVPEPGVEITGHYVKGGTIVGCSAWVIHRRPEIFGEDVDDYRPERWLVEDGLEDEERARMEEKIKKMNANMVQFGMGSRTCIGKNISLLEVYKLVPSLLRRFDIRFEDPKDEWHLTNAWFVKQSNFFVRFSSRIDKANDVA</sequence>
<name>A0A0B7KN68_BIOOC</name>
<feature type="binding site" description="axial binding residue" evidence="6">
    <location>
        <position position="480"/>
    </location>
    <ligand>
        <name>heme</name>
        <dbReference type="ChEBI" id="CHEBI:30413"/>
    </ligand>
    <ligandPart>
        <name>Fe</name>
        <dbReference type="ChEBI" id="CHEBI:18248"/>
    </ligandPart>
</feature>
<protein>
    <recommendedName>
        <fullName evidence="10">Cytochrome P450</fullName>
    </recommendedName>
</protein>
<keyword evidence="5 6" id="KW-0408">Iron</keyword>
<dbReference type="InterPro" id="IPR001128">
    <property type="entry name" value="Cyt_P450"/>
</dbReference>
<keyword evidence="7" id="KW-0560">Oxidoreductase</keyword>
<keyword evidence="7" id="KW-0503">Monooxygenase</keyword>
<dbReference type="GO" id="GO:0020037">
    <property type="term" value="F:heme binding"/>
    <property type="evidence" value="ECO:0007669"/>
    <property type="project" value="InterPro"/>
</dbReference>
<evidence type="ECO:0000313" key="9">
    <source>
        <dbReference type="EMBL" id="CEO56857.1"/>
    </source>
</evidence>
<dbReference type="FunFam" id="1.10.630.10:FF:000050">
    <property type="entry name" value="Cytochrome P450 monooxygenase"/>
    <property type="match status" value="1"/>
</dbReference>
<keyword evidence="4 6" id="KW-0479">Metal-binding</keyword>
<feature type="transmembrane region" description="Helical" evidence="8">
    <location>
        <begin position="315"/>
        <end position="338"/>
    </location>
</feature>
<dbReference type="PRINTS" id="PR00463">
    <property type="entry name" value="EP450I"/>
</dbReference>
<comment type="similarity">
    <text evidence="2 7">Belongs to the cytochrome P450 family.</text>
</comment>
<dbReference type="SUPFAM" id="SSF48264">
    <property type="entry name" value="Cytochrome P450"/>
    <property type="match status" value="1"/>
</dbReference>
<proteinExistence type="inferred from homology"/>
<dbReference type="PANTHER" id="PTHR24305:SF232">
    <property type="entry name" value="P450, PUTATIVE (EUROFUNG)-RELATED"/>
    <property type="match status" value="1"/>
</dbReference>
<dbReference type="PRINTS" id="PR00385">
    <property type="entry name" value="P450"/>
</dbReference>
<gene>
    <name evidence="9" type="ORF">BN869_000012915_1</name>
</gene>
<keyword evidence="8" id="KW-1133">Transmembrane helix</keyword>
<dbReference type="AlphaFoldDB" id="A0A0B7KN68"/>